<dbReference type="HOGENOM" id="CLU_2942760_0_0_1"/>
<name>A0A0C3P7T8_PISTI</name>
<reference evidence="2" key="2">
    <citation type="submission" date="2015-01" db="EMBL/GenBank/DDBJ databases">
        <title>Evolutionary Origins and Diversification of the Mycorrhizal Mutualists.</title>
        <authorList>
            <consortium name="DOE Joint Genome Institute"/>
            <consortium name="Mycorrhizal Genomics Consortium"/>
            <person name="Kohler A."/>
            <person name="Kuo A."/>
            <person name="Nagy L.G."/>
            <person name="Floudas D."/>
            <person name="Copeland A."/>
            <person name="Barry K.W."/>
            <person name="Cichocki N."/>
            <person name="Veneault-Fourrey C."/>
            <person name="LaButti K."/>
            <person name="Lindquist E.A."/>
            <person name="Lipzen A."/>
            <person name="Lundell T."/>
            <person name="Morin E."/>
            <person name="Murat C."/>
            <person name="Riley R."/>
            <person name="Ohm R."/>
            <person name="Sun H."/>
            <person name="Tunlid A."/>
            <person name="Henrissat B."/>
            <person name="Grigoriev I.V."/>
            <person name="Hibbett D.S."/>
            <person name="Martin F."/>
        </authorList>
    </citation>
    <scope>NUCLEOTIDE SEQUENCE [LARGE SCALE GENOMIC DNA]</scope>
    <source>
        <strain evidence="2">Marx 270</strain>
    </source>
</reference>
<protein>
    <submittedName>
        <fullName evidence="1">Uncharacterized protein</fullName>
    </submittedName>
</protein>
<dbReference type="AlphaFoldDB" id="A0A0C3P7T8"/>
<sequence>MDTRYVAALVFLLGRASGTQVLRVDPVISRLSVLIYSCSSFVALVRDTRWPHYLDASHLQ</sequence>
<evidence type="ECO:0000313" key="2">
    <source>
        <dbReference type="Proteomes" id="UP000054217"/>
    </source>
</evidence>
<gene>
    <name evidence="1" type="ORF">M404DRAFT_616188</name>
</gene>
<organism evidence="1 2">
    <name type="scientific">Pisolithus tinctorius Marx 270</name>
    <dbReference type="NCBI Taxonomy" id="870435"/>
    <lineage>
        <taxon>Eukaryota</taxon>
        <taxon>Fungi</taxon>
        <taxon>Dikarya</taxon>
        <taxon>Basidiomycota</taxon>
        <taxon>Agaricomycotina</taxon>
        <taxon>Agaricomycetes</taxon>
        <taxon>Agaricomycetidae</taxon>
        <taxon>Boletales</taxon>
        <taxon>Sclerodermatineae</taxon>
        <taxon>Pisolithaceae</taxon>
        <taxon>Pisolithus</taxon>
    </lineage>
</organism>
<dbReference type="EMBL" id="KN831975">
    <property type="protein sequence ID" value="KIO03726.1"/>
    <property type="molecule type" value="Genomic_DNA"/>
</dbReference>
<dbReference type="Proteomes" id="UP000054217">
    <property type="component" value="Unassembled WGS sequence"/>
</dbReference>
<accession>A0A0C3P7T8</accession>
<keyword evidence="2" id="KW-1185">Reference proteome</keyword>
<proteinExistence type="predicted"/>
<evidence type="ECO:0000313" key="1">
    <source>
        <dbReference type="EMBL" id="KIO03726.1"/>
    </source>
</evidence>
<dbReference type="InParanoid" id="A0A0C3P7T8"/>
<reference evidence="1 2" key="1">
    <citation type="submission" date="2014-04" db="EMBL/GenBank/DDBJ databases">
        <authorList>
            <consortium name="DOE Joint Genome Institute"/>
            <person name="Kuo A."/>
            <person name="Kohler A."/>
            <person name="Costa M.D."/>
            <person name="Nagy L.G."/>
            <person name="Floudas D."/>
            <person name="Copeland A."/>
            <person name="Barry K.W."/>
            <person name="Cichocki N."/>
            <person name="Veneault-Fourrey C."/>
            <person name="LaButti K."/>
            <person name="Lindquist E.A."/>
            <person name="Lipzen A."/>
            <person name="Lundell T."/>
            <person name="Morin E."/>
            <person name="Murat C."/>
            <person name="Sun H."/>
            <person name="Tunlid A."/>
            <person name="Henrissat B."/>
            <person name="Grigoriev I.V."/>
            <person name="Hibbett D.S."/>
            <person name="Martin F."/>
            <person name="Nordberg H.P."/>
            <person name="Cantor M.N."/>
            <person name="Hua S.X."/>
        </authorList>
    </citation>
    <scope>NUCLEOTIDE SEQUENCE [LARGE SCALE GENOMIC DNA]</scope>
    <source>
        <strain evidence="1 2">Marx 270</strain>
    </source>
</reference>